<dbReference type="AlphaFoldDB" id="A0A425Y6M0"/>
<evidence type="ECO:0000313" key="2">
    <source>
        <dbReference type="Proteomes" id="UP000285794"/>
    </source>
</evidence>
<proteinExistence type="predicted"/>
<gene>
    <name evidence="1" type="ORF">DWB61_03090</name>
</gene>
<keyword evidence="2" id="KW-1185">Reference proteome</keyword>
<sequence length="407" mass="47011">MNKIFVIGPSKYIGRHFKSIENSLGANFVYFEEYQPNKIIEEKPDLVIIPDEHWCELGNIVATCKAHGILTLQLMDGILEWRRTWDYGSNGHRINGILNPLNQPAFAHKIACLGFKDFRLLESWGNHGKCEIVGMPRLRNIQGLRTDFSHLDKKKGKILVCTAKTPAFTIEQERKTIESLKDLRDFFKERNDVEIVWRLSGDLSEKLNIKNTLTDLNGLEIHRIIQEVDSVITTPSTTLLEAMVLKTPVALLDYHNLPHYFESAWIISSQNHILNVFEELMNPPVVKLDYQEFLLNDQLFQHEDATTRLLLLIESMINYKDDPENLPTTILDNIYAPTYRISSEIGTYYPELSWLEKLDKRELELKLSAAKGTISVLENKVCNLERRLNSIPFYTLLKKLKNSVPFL</sequence>
<dbReference type="SUPFAM" id="SSF53756">
    <property type="entry name" value="UDP-Glycosyltransferase/glycogen phosphorylase"/>
    <property type="match status" value="1"/>
</dbReference>
<dbReference type="OrthoDB" id="1522454at2"/>
<accession>A0A425Y6M0</accession>
<evidence type="ECO:0000313" key="1">
    <source>
        <dbReference type="EMBL" id="RRG24118.1"/>
    </source>
</evidence>
<dbReference type="RefSeq" id="WP_125029428.1">
    <property type="nucleotide sequence ID" value="NZ_JAPXVP010000002.1"/>
</dbReference>
<dbReference type="EMBL" id="QQWG01000002">
    <property type="protein sequence ID" value="RRG24118.1"/>
    <property type="molecule type" value="Genomic_DNA"/>
</dbReference>
<comment type="caution">
    <text evidence="1">The sequence shown here is derived from an EMBL/GenBank/DDBJ whole genome shotgun (WGS) entry which is preliminary data.</text>
</comment>
<dbReference type="Proteomes" id="UP000285794">
    <property type="component" value="Unassembled WGS sequence"/>
</dbReference>
<protein>
    <submittedName>
        <fullName evidence="1">Uncharacterized protein</fullName>
    </submittedName>
</protein>
<organism evidence="1 2">
    <name type="scientific">Ancylomarina euxinus</name>
    <dbReference type="NCBI Taxonomy" id="2283627"/>
    <lineage>
        <taxon>Bacteria</taxon>
        <taxon>Pseudomonadati</taxon>
        <taxon>Bacteroidota</taxon>
        <taxon>Bacteroidia</taxon>
        <taxon>Marinilabiliales</taxon>
        <taxon>Marinifilaceae</taxon>
        <taxon>Ancylomarina</taxon>
    </lineage>
</organism>
<reference evidence="1 2" key="1">
    <citation type="submission" date="2018-07" db="EMBL/GenBank/DDBJ databases">
        <title>Draft genome sequence of Ancylomarina sp. M1P.</title>
        <authorList>
            <person name="Yadav S."/>
            <person name="Villanueva L."/>
            <person name="Damste J.S.S."/>
        </authorList>
    </citation>
    <scope>NUCLEOTIDE SEQUENCE [LARGE SCALE GENOMIC DNA]</scope>
    <source>
        <strain evidence="1 2">M1P</strain>
    </source>
</reference>
<name>A0A425Y6M0_9BACT</name>